<gene>
    <name evidence="1" type="ORF">FRC54_06940</name>
</gene>
<reference evidence="1" key="1">
    <citation type="journal article" date="2020" name="Appl. Environ. Microbiol.">
        <title>Medium-Chain Fatty Acid Synthesis by 'Candidatus Weimeria bifida' gen. nov., sp. nov., and 'Candidatus Pseudoramibacter fermentans' sp. nov.</title>
        <authorList>
            <person name="Scarborough M.J."/>
            <person name="Myers K.S."/>
            <person name="Donohue T.J."/>
            <person name="Noguera D.R."/>
        </authorList>
    </citation>
    <scope>NUCLEOTIDE SEQUENCE</scope>
    <source>
        <strain evidence="1">LCO1.1</strain>
    </source>
</reference>
<comment type="caution">
    <text evidence="1">The sequence shown here is derived from an EMBL/GenBank/DDBJ whole genome shotgun (WGS) entry which is preliminary data.</text>
</comment>
<dbReference type="Proteomes" id="UP000460257">
    <property type="component" value="Unassembled WGS sequence"/>
</dbReference>
<evidence type="ECO:0000313" key="1">
    <source>
        <dbReference type="EMBL" id="MQN01642.1"/>
    </source>
</evidence>
<dbReference type="EMBL" id="VOGC01000006">
    <property type="protein sequence ID" value="MQN01642.1"/>
    <property type="molecule type" value="Genomic_DNA"/>
</dbReference>
<sequence length="276" mass="31771">MFGYVRVRKPELKIKEYDLYRRYYCGLCRSLKKNYGVSSELLLSYDLTFLKLLLTSVYDLKTTDYRSRCIAHPLRKQRRTESEADEYAASMSILLGYLHFEDDKADSGKAGASAMSFVYRKRAKAAMEAYPRQAGTLSAELKALHELEQEKSCDIESLSEHFGNALGEIFVWKDDIFAQDLRQMGFFLGKFIYVMDAVDDWEKDRKHGEFNPFSNESSKKAVLEKAKPVLYENISASAEAFEMLPAVDNVGILRNIIYAGVWNRFDKLTEELNESI</sequence>
<proteinExistence type="predicted"/>
<organism evidence="1 2">
    <name type="scientific">Candidatus Weimeria bifida</name>
    <dbReference type="NCBI Taxonomy" id="2599074"/>
    <lineage>
        <taxon>Bacteria</taxon>
        <taxon>Bacillati</taxon>
        <taxon>Bacillota</taxon>
        <taxon>Clostridia</taxon>
        <taxon>Lachnospirales</taxon>
        <taxon>Lachnospiraceae</taxon>
        <taxon>Candidatus Weimeria</taxon>
    </lineage>
</organism>
<protein>
    <submittedName>
        <fullName evidence="1">Uncharacterized protein</fullName>
    </submittedName>
</protein>
<keyword evidence="2" id="KW-1185">Reference proteome</keyword>
<dbReference type="AlphaFoldDB" id="A0A6N7IZG6"/>
<dbReference type="InterPro" id="IPR043740">
    <property type="entry name" value="DUF5685"/>
</dbReference>
<dbReference type="Pfam" id="PF18937">
    <property type="entry name" value="DUF5685"/>
    <property type="match status" value="1"/>
</dbReference>
<accession>A0A6N7IZG6</accession>
<evidence type="ECO:0000313" key="2">
    <source>
        <dbReference type="Proteomes" id="UP000460257"/>
    </source>
</evidence>
<name>A0A6N7IZG6_9FIRM</name>